<gene>
    <name evidence="2" type="ORF">CC80DRAFT_590316</name>
</gene>
<keyword evidence="3" id="KW-1185">Reference proteome</keyword>
<evidence type="ECO:0000256" key="1">
    <source>
        <dbReference type="SAM" id="MobiDB-lite"/>
    </source>
</evidence>
<proteinExistence type="predicted"/>
<protein>
    <submittedName>
        <fullName evidence="2">Uncharacterized protein</fullName>
    </submittedName>
</protein>
<accession>A0A6A5U8K8</accession>
<dbReference type="Proteomes" id="UP000800035">
    <property type="component" value="Unassembled WGS sequence"/>
</dbReference>
<evidence type="ECO:0000313" key="2">
    <source>
        <dbReference type="EMBL" id="KAF1961014.1"/>
    </source>
</evidence>
<feature type="region of interest" description="Disordered" evidence="1">
    <location>
        <begin position="1109"/>
        <end position="1131"/>
    </location>
</feature>
<dbReference type="OrthoDB" id="2549237at2759"/>
<name>A0A6A5U8K8_9PLEO</name>
<dbReference type="EMBL" id="ML976982">
    <property type="protein sequence ID" value="KAF1961014.1"/>
    <property type="molecule type" value="Genomic_DNA"/>
</dbReference>
<evidence type="ECO:0000313" key="3">
    <source>
        <dbReference type="Proteomes" id="UP000800035"/>
    </source>
</evidence>
<reference evidence="2" key="1">
    <citation type="journal article" date="2020" name="Stud. Mycol.">
        <title>101 Dothideomycetes genomes: a test case for predicting lifestyles and emergence of pathogens.</title>
        <authorList>
            <person name="Haridas S."/>
            <person name="Albert R."/>
            <person name="Binder M."/>
            <person name="Bloem J."/>
            <person name="Labutti K."/>
            <person name="Salamov A."/>
            <person name="Andreopoulos B."/>
            <person name="Baker S."/>
            <person name="Barry K."/>
            <person name="Bills G."/>
            <person name="Bluhm B."/>
            <person name="Cannon C."/>
            <person name="Castanera R."/>
            <person name="Culley D."/>
            <person name="Daum C."/>
            <person name="Ezra D."/>
            <person name="Gonzalez J."/>
            <person name="Henrissat B."/>
            <person name="Kuo A."/>
            <person name="Liang C."/>
            <person name="Lipzen A."/>
            <person name="Lutzoni F."/>
            <person name="Magnuson J."/>
            <person name="Mondo S."/>
            <person name="Nolan M."/>
            <person name="Ohm R."/>
            <person name="Pangilinan J."/>
            <person name="Park H.-J."/>
            <person name="Ramirez L."/>
            <person name="Alfaro M."/>
            <person name="Sun H."/>
            <person name="Tritt A."/>
            <person name="Yoshinaga Y."/>
            <person name="Zwiers L.-H."/>
            <person name="Turgeon B."/>
            <person name="Goodwin S."/>
            <person name="Spatafora J."/>
            <person name="Crous P."/>
            <person name="Grigoriev I."/>
        </authorList>
    </citation>
    <scope>NUCLEOTIDE SEQUENCE</scope>
    <source>
        <strain evidence="2">CBS 675.92</strain>
    </source>
</reference>
<sequence>MPISLDPAKIRRAPPRDVVEHFRAVLHNSTNEAVTIELMEAVESGSLPPTVFAIWFGVSASPTTIKQALGQKMSVLIRFSALKRLAKCLLSRRWKETWDGLGGVSGLLQLFSDLSEREVKEACRTIGYCARGADKEEKRKCIAEFFRALQPRLFAAPHKVSDQRPLQKHFQVLLPACTEDMVSRFIEGGLEGVKSSRRRHFLEHQPAVLQEHALKYVREGHSTGKEWLAPLLLQYPSATTSVKGLSASMLFSLNVLEVLTNQENNPLRGEKFFTELATPLLKRARRKRIGWEITHRIVEWVVECLEKHGGMKELDYERQGFMHLVGQCWAHRPTLFAKSFETLIAGSTKGSKQRMTSGFIRIQHGIRQCRVYALLEFCLKAVGCDLENPEHLKECFGMISYDLLYKLPPRQALDLLTRLRNAKGAENLVGQGPYFDSLLGHIALANDGTGDPGMWRTVLLQRSGYQQAAEDLASKLIQIHKKKAMSGSTPEQRATFAKSVLFYAVASGSLDMYGKELMWARRYVRDPLVATPLWQSHVNETKCLLAGIPETHLLREGLSASQLKERVGSGNRILRELFKTIFTALHEPSFAVHRWHGTLCLPFLVVQERLKRSSELKKTLRFSDDELYEVLWNDTLATLLALEKECLSPGRQRLNFQGLRGILNFQGNSPIPLEKEEPSTYRFLDGLAKARDELWRQFRPTVYPAVTTLPEAFPRGLPIQHLMEPYVLRLLDLESHSPYLALRMKRAVFLDPRVALTPFPDDDESRSAIGPFVDDYSYALHLYVPALLDEAEAKHRTDKAWAHATGPLSHPRLGAQEAIRYWGKTGPADVDFPKHWPQCYQETLATEVWPVVPKVDSLNEIEEWNPQPLARDPEKSHPVEPLTYIDLAKDKTWRAHSPSIHSSSVHYNIQVPGEMSEDLDIWSFNRMQLAHQRPALREGLIIAALLYLDTFNAASTRILSKPFPSDETATVRYPALYLDDSFLATKNLARSNALEPLHAHIRSVPPILLHKVAQNTVGQLNATAPVASDPISLERTAFELVKILAESDRPALAADLAVQCIIDRPEASSWHRQLLSPAYFKRLPASDARACLAAFVDAIIAKVEEQAKAEEEKSRKAETTEERPMESKVDNEKAKPPFLKVTTVKFLAQLLGGAEFVSEEFSLSVLSQLLVKAKHIDIRRAVVSSFLEMLSSPSALSDTVEKILEALKLVIPIAGNLCERQPVTDTDWAKSEETLTPPAIISTVYSGDDTPLLQSLLEFSRLKMSSPQDDHQAAYINRIILPILDSFKQQTTKWINIFLRQQGLTAAEISQAKIPPLPLHQKILEKVLQTSAAYIPLSILDEYITFLNFNIAPPPTIATLNKKLRSSPTLRSTPSVQFYLSRFAAGPTIVTTNPGAGTILATLLNTPAQLQAHITPQHIQQHFLKLLTLLLWHDAPSLSAVTALMGSLWPFDETHKPVERSWAEYHKPIVEAAVMYIEGLRTRDWERDEKRLPMFLPDTWEFRMWLLQYAARYSDALDPVPGERKGKREAEEKEGDDREAHCTAFATRVAKLTDTMAGTLYHRKLERLKRAVLYLRADDRFRVACALGDVKNTRLSWLTMQDLLRVEVAAHLLGQGNVVEDEEVDKRVGEMVESWRVCASEEVRRLGVEAERRREGGRSGFGLFD</sequence>
<feature type="compositionally biased region" description="Basic and acidic residues" evidence="1">
    <location>
        <begin position="1521"/>
        <end position="1539"/>
    </location>
</feature>
<organism evidence="2 3">
    <name type="scientific">Byssothecium circinans</name>
    <dbReference type="NCBI Taxonomy" id="147558"/>
    <lineage>
        <taxon>Eukaryota</taxon>
        <taxon>Fungi</taxon>
        <taxon>Dikarya</taxon>
        <taxon>Ascomycota</taxon>
        <taxon>Pezizomycotina</taxon>
        <taxon>Dothideomycetes</taxon>
        <taxon>Pleosporomycetidae</taxon>
        <taxon>Pleosporales</taxon>
        <taxon>Massarineae</taxon>
        <taxon>Massarinaceae</taxon>
        <taxon>Byssothecium</taxon>
    </lineage>
</organism>
<feature type="region of interest" description="Disordered" evidence="1">
    <location>
        <begin position="1520"/>
        <end position="1539"/>
    </location>
</feature>